<feature type="compositionally biased region" description="Basic and acidic residues" evidence="1">
    <location>
        <begin position="139"/>
        <end position="198"/>
    </location>
</feature>
<dbReference type="EMBL" id="JABANN010000392">
    <property type="protein sequence ID" value="KAF4660365.1"/>
    <property type="molecule type" value="Genomic_DNA"/>
</dbReference>
<dbReference type="OrthoDB" id="10555371at2759"/>
<dbReference type="EMBL" id="JABAHT010000382">
    <property type="protein sequence ID" value="KAF4656884.1"/>
    <property type="molecule type" value="Genomic_DNA"/>
</dbReference>
<evidence type="ECO:0000313" key="5">
    <source>
        <dbReference type="Proteomes" id="UP000570595"/>
    </source>
</evidence>
<feature type="region of interest" description="Disordered" evidence="1">
    <location>
        <begin position="385"/>
        <end position="435"/>
    </location>
</feature>
<feature type="transmembrane region" description="Helical" evidence="2">
    <location>
        <begin position="459"/>
        <end position="476"/>
    </location>
</feature>
<dbReference type="AlphaFoldDB" id="A0A7J6LM62"/>
<protein>
    <submittedName>
        <fullName evidence="4">Uncharacterized protein</fullName>
    </submittedName>
</protein>
<evidence type="ECO:0000313" key="6">
    <source>
        <dbReference type="Proteomes" id="UP000572268"/>
    </source>
</evidence>
<comment type="caution">
    <text evidence="4">The sequence shown here is derived from an EMBL/GenBank/DDBJ whole genome shotgun (WGS) entry which is preliminary data.</text>
</comment>
<dbReference type="Proteomes" id="UP000570595">
    <property type="component" value="Unassembled WGS sequence"/>
</dbReference>
<organism evidence="4 6">
    <name type="scientific">Perkinsus olseni</name>
    <name type="common">Perkinsus atlanticus</name>
    <dbReference type="NCBI Taxonomy" id="32597"/>
    <lineage>
        <taxon>Eukaryota</taxon>
        <taxon>Sar</taxon>
        <taxon>Alveolata</taxon>
        <taxon>Perkinsozoa</taxon>
        <taxon>Perkinsea</taxon>
        <taxon>Perkinsida</taxon>
        <taxon>Perkinsidae</taxon>
        <taxon>Perkinsus</taxon>
    </lineage>
</organism>
<accession>A0A7J6LM62</accession>
<keyword evidence="2" id="KW-0472">Membrane</keyword>
<evidence type="ECO:0000256" key="2">
    <source>
        <dbReference type="SAM" id="Phobius"/>
    </source>
</evidence>
<evidence type="ECO:0000313" key="4">
    <source>
        <dbReference type="EMBL" id="KAF4660365.1"/>
    </source>
</evidence>
<keyword evidence="2" id="KW-1133">Transmembrane helix</keyword>
<evidence type="ECO:0000313" key="3">
    <source>
        <dbReference type="EMBL" id="KAF4656884.1"/>
    </source>
</evidence>
<feature type="region of interest" description="Disordered" evidence="1">
    <location>
        <begin position="1"/>
        <end position="47"/>
    </location>
</feature>
<keyword evidence="2" id="KW-0812">Transmembrane</keyword>
<reference evidence="5 6" key="1">
    <citation type="submission" date="2020-04" db="EMBL/GenBank/DDBJ databases">
        <title>Perkinsus olseni comparative genomics.</title>
        <authorList>
            <person name="Bogema D.R."/>
        </authorList>
    </citation>
    <scope>NUCLEOTIDE SEQUENCE [LARGE SCALE GENOMIC DNA]</scope>
    <source>
        <strain evidence="3">ATCC PRA-179</strain>
        <strain evidence="4">ATCC PRA-31</strain>
    </source>
</reference>
<sequence length="494" mass="58836">MSRETGRPYREEDFSDRPPERVERDHYDPGHYDPGHHDPGHHDPGHHELEEAAFDLFRRILFPELHEDHPGEHRTEHLAEVMRLLDHLGHSGDFNDVLKEVEFYHPGFLEKLRHEGAHDYVDGLYRRHTEESFNPGDWEFDHGHGQGHEHSDRGNDHDEDKRGQVEKEASHEVKASQKETDRGPRKEREDHHEDQHWSHWTEDHSWDHGMDDKFWAHRMEEHPWGHEMEGHPWADHRWWPEVEGRPWVHEMEAHHWDRRMEDHPWDAHRWDDYHWDHPWEYREYDHRWDHGMKDDHYPDHGKEDHGWDHGWDHGVHEDHHSDHGKEDHHSDHGMDDHRWDDHRWDHGVKDDHYSDHGKEDHRWDHGMEDHRWEQGKDDYHWAHEEHQKDHGGVVDDEDGKGRGTSAMPPRTPNNDRNSPRWNAGLPPSPPTAVNPKRLAKSITYSNDASGRAVGTNIKQSTMVVFIGIILAIIVLIRRVRSGSAGIKDGGFTRV</sequence>
<dbReference type="Proteomes" id="UP000572268">
    <property type="component" value="Unassembled WGS sequence"/>
</dbReference>
<evidence type="ECO:0000256" key="1">
    <source>
        <dbReference type="SAM" id="MobiDB-lite"/>
    </source>
</evidence>
<name>A0A7J6LM62_PEROL</name>
<gene>
    <name evidence="4" type="ORF">FOL46_006161</name>
    <name evidence="3" type="ORF">FOZ61_006617</name>
</gene>
<feature type="region of interest" description="Disordered" evidence="1">
    <location>
        <begin position="136"/>
        <end position="198"/>
    </location>
</feature>
<proteinExistence type="predicted"/>